<dbReference type="EMBL" id="SEWF01000016">
    <property type="protein sequence ID" value="RYU95305.1"/>
    <property type="molecule type" value="Genomic_DNA"/>
</dbReference>
<protein>
    <recommendedName>
        <fullName evidence="3">Septum formation inhibitor Maf</fullName>
    </recommendedName>
</protein>
<gene>
    <name evidence="1" type="ORF">EWM59_12705</name>
</gene>
<keyword evidence="2" id="KW-1185">Reference proteome</keyword>
<evidence type="ECO:0000313" key="2">
    <source>
        <dbReference type="Proteomes" id="UP000293162"/>
    </source>
</evidence>
<name>A0A4Q5LZZ9_9BACT</name>
<reference evidence="1 2" key="1">
    <citation type="submission" date="2019-02" db="EMBL/GenBank/DDBJ databases">
        <title>Bacterial novel species Emticicia sp. 17J42-9 isolated from soil.</title>
        <authorList>
            <person name="Jung H.-Y."/>
        </authorList>
    </citation>
    <scope>NUCLEOTIDE SEQUENCE [LARGE SCALE GENOMIC DNA]</scope>
    <source>
        <strain evidence="1 2">17J42-9</strain>
    </source>
</reference>
<dbReference type="Proteomes" id="UP000293162">
    <property type="component" value="Unassembled WGS sequence"/>
</dbReference>
<dbReference type="OrthoDB" id="5496093at2"/>
<organism evidence="1 2">
    <name type="scientific">Emticicia agri</name>
    <dbReference type="NCBI Taxonomy" id="2492393"/>
    <lineage>
        <taxon>Bacteria</taxon>
        <taxon>Pseudomonadati</taxon>
        <taxon>Bacteroidota</taxon>
        <taxon>Cytophagia</taxon>
        <taxon>Cytophagales</taxon>
        <taxon>Leadbetterellaceae</taxon>
        <taxon>Emticicia</taxon>
    </lineage>
</organism>
<accession>A0A4Q5LZZ9</accession>
<dbReference type="AlphaFoldDB" id="A0A4Q5LZZ9"/>
<sequence length="305" mass="35646">MKYMCFLAGVFLWSSCNKKESDKQSQLCDNENFKKYWHADIAEISSYSLKQAQFGNLNDGEAIMVFNTEDFRKDKHVKLESDAKEKAVKVLKLNFIKRFVTGVHDFSMYTSVFTPVQTQDITSTLKVSNTNQDWSGQTFLQLNFRHNGYQVLGKSYFEEEIEDDYHIDKAILEDELWTRIRLVPCQQLPIGKVILIPSLGSLRLRREKAAPAIADVTLEPYKGDSTFRGDSLFDYRVNYIESKRSLRIIFEKNFPHKIVGWEESYRAHNKTLTSRAVLKATIQNPYWQKNMPADTIYRKKLQLKY</sequence>
<evidence type="ECO:0000313" key="1">
    <source>
        <dbReference type="EMBL" id="RYU95305.1"/>
    </source>
</evidence>
<evidence type="ECO:0008006" key="3">
    <source>
        <dbReference type="Google" id="ProtNLM"/>
    </source>
</evidence>
<comment type="caution">
    <text evidence="1">The sequence shown here is derived from an EMBL/GenBank/DDBJ whole genome shotgun (WGS) entry which is preliminary data.</text>
</comment>
<dbReference type="PROSITE" id="PS51257">
    <property type="entry name" value="PROKAR_LIPOPROTEIN"/>
    <property type="match status" value="1"/>
</dbReference>
<dbReference type="RefSeq" id="WP_130021354.1">
    <property type="nucleotide sequence ID" value="NZ_SEWF01000016.1"/>
</dbReference>
<proteinExistence type="predicted"/>